<dbReference type="Proteomes" id="UP001597138">
    <property type="component" value="Unassembled WGS sequence"/>
</dbReference>
<feature type="transmembrane region" description="Helical" evidence="1">
    <location>
        <begin position="91"/>
        <end position="111"/>
    </location>
</feature>
<sequence length="141" mass="15709">MIEYYKKVVFENYANFKGRARRSEYWMFTLAQFIIFISLFILGGVLGAILGNGFAGIGISYFIFIIYSLATLIPTLGVVVRRLHDVGKSGWFYFIALVPAIGGIWLFVLMVTDGDQGTNAYGPDPKNDHEEIGEIGKVGLQ</sequence>
<evidence type="ECO:0000313" key="2">
    <source>
        <dbReference type="EMBL" id="MFD1602051.1"/>
    </source>
</evidence>
<name>A0ABW4H9N1_9FLAO</name>
<dbReference type="InterPro" id="IPR008523">
    <property type="entry name" value="DUF805"/>
</dbReference>
<feature type="transmembrane region" description="Helical" evidence="1">
    <location>
        <begin position="25"/>
        <end position="50"/>
    </location>
</feature>
<dbReference type="RefSeq" id="WP_379817551.1">
    <property type="nucleotide sequence ID" value="NZ_JBHUDZ010000003.1"/>
</dbReference>
<gene>
    <name evidence="2" type="ORF">ACFSC2_04785</name>
</gene>
<keyword evidence="1" id="KW-0812">Transmembrane</keyword>
<dbReference type="PANTHER" id="PTHR34980:SF2">
    <property type="entry name" value="INNER MEMBRANE PROTEIN YHAH-RELATED"/>
    <property type="match status" value="1"/>
</dbReference>
<dbReference type="EMBL" id="JBHUDZ010000003">
    <property type="protein sequence ID" value="MFD1602051.1"/>
    <property type="molecule type" value="Genomic_DNA"/>
</dbReference>
<feature type="transmembrane region" description="Helical" evidence="1">
    <location>
        <begin position="56"/>
        <end position="79"/>
    </location>
</feature>
<organism evidence="2 3">
    <name type="scientific">Flavobacterium artemisiae</name>
    <dbReference type="NCBI Taxonomy" id="2126556"/>
    <lineage>
        <taxon>Bacteria</taxon>
        <taxon>Pseudomonadati</taxon>
        <taxon>Bacteroidota</taxon>
        <taxon>Flavobacteriia</taxon>
        <taxon>Flavobacteriales</taxon>
        <taxon>Flavobacteriaceae</taxon>
        <taxon>Flavobacterium</taxon>
    </lineage>
</organism>
<evidence type="ECO:0000313" key="3">
    <source>
        <dbReference type="Proteomes" id="UP001597138"/>
    </source>
</evidence>
<keyword evidence="1" id="KW-1133">Transmembrane helix</keyword>
<proteinExistence type="predicted"/>
<keyword evidence="1" id="KW-0472">Membrane</keyword>
<evidence type="ECO:0000256" key="1">
    <source>
        <dbReference type="SAM" id="Phobius"/>
    </source>
</evidence>
<dbReference type="PANTHER" id="PTHR34980">
    <property type="entry name" value="INNER MEMBRANE PROTEIN-RELATED-RELATED"/>
    <property type="match status" value="1"/>
</dbReference>
<accession>A0ABW4H9N1</accession>
<reference evidence="3" key="1">
    <citation type="journal article" date="2019" name="Int. J. Syst. Evol. Microbiol.">
        <title>The Global Catalogue of Microorganisms (GCM) 10K type strain sequencing project: providing services to taxonomists for standard genome sequencing and annotation.</title>
        <authorList>
            <consortium name="The Broad Institute Genomics Platform"/>
            <consortium name="The Broad Institute Genome Sequencing Center for Infectious Disease"/>
            <person name="Wu L."/>
            <person name="Ma J."/>
        </authorList>
    </citation>
    <scope>NUCLEOTIDE SEQUENCE [LARGE SCALE GENOMIC DNA]</scope>
    <source>
        <strain evidence="3">CCUG 70865</strain>
    </source>
</reference>
<comment type="caution">
    <text evidence="2">The sequence shown here is derived from an EMBL/GenBank/DDBJ whole genome shotgun (WGS) entry which is preliminary data.</text>
</comment>
<keyword evidence="3" id="KW-1185">Reference proteome</keyword>
<protein>
    <submittedName>
        <fullName evidence="2">DUF805 domain-containing protein</fullName>
    </submittedName>
</protein>
<dbReference type="Pfam" id="PF05656">
    <property type="entry name" value="DUF805"/>
    <property type="match status" value="1"/>
</dbReference>